<feature type="compositionally biased region" description="Acidic residues" evidence="10">
    <location>
        <begin position="189"/>
        <end position="205"/>
    </location>
</feature>
<dbReference type="Gene3D" id="1.10.10.1700">
    <property type="entry name" value="Histone-lysine N-methyltransferase"/>
    <property type="match status" value="1"/>
</dbReference>
<feature type="compositionally biased region" description="Polar residues" evidence="10">
    <location>
        <begin position="753"/>
        <end position="765"/>
    </location>
</feature>
<feature type="region of interest" description="Disordered" evidence="10">
    <location>
        <begin position="1"/>
        <end position="21"/>
    </location>
</feature>
<evidence type="ECO:0000256" key="2">
    <source>
        <dbReference type="ARBA" id="ARBA00004286"/>
    </source>
</evidence>
<gene>
    <name evidence="11" type="ORF">I314_02164</name>
</gene>
<feature type="region of interest" description="Disordered" evidence="10">
    <location>
        <begin position="884"/>
        <end position="944"/>
    </location>
</feature>
<keyword evidence="6" id="KW-0949">S-adenosyl-L-methionine</keyword>
<organism evidence="11 12">
    <name type="scientific">Cryptococcus bacillisporus CA1873</name>
    <dbReference type="NCBI Taxonomy" id="1296111"/>
    <lineage>
        <taxon>Eukaryota</taxon>
        <taxon>Fungi</taxon>
        <taxon>Dikarya</taxon>
        <taxon>Basidiomycota</taxon>
        <taxon>Agaricomycotina</taxon>
        <taxon>Tremellomycetes</taxon>
        <taxon>Tremellales</taxon>
        <taxon>Cryptococcaceae</taxon>
        <taxon>Cryptococcus</taxon>
        <taxon>Cryptococcus gattii species complex</taxon>
    </lineage>
</organism>
<evidence type="ECO:0000256" key="1">
    <source>
        <dbReference type="ARBA" id="ARBA00004123"/>
    </source>
</evidence>
<feature type="compositionally biased region" description="Low complexity" evidence="10">
    <location>
        <begin position="343"/>
        <end position="355"/>
    </location>
</feature>
<evidence type="ECO:0000256" key="3">
    <source>
        <dbReference type="ARBA" id="ARBA00022454"/>
    </source>
</evidence>
<evidence type="ECO:0000256" key="9">
    <source>
        <dbReference type="SAM" id="Coils"/>
    </source>
</evidence>
<keyword evidence="7" id="KW-0156">Chromatin regulator</keyword>
<evidence type="ECO:0000256" key="7">
    <source>
        <dbReference type="ARBA" id="ARBA00022853"/>
    </source>
</evidence>
<dbReference type="PANTHER" id="PTHR12977:SF4">
    <property type="entry name" value="HISTONE-LYSINE N-METHYLTRANSFERASE KMT5B"/>
    <property type="match status" value="1"/>
</dbReference>
<name>A0ABR5BFF4_CRYGA</name>
<feature type="compositionally biased region" description="Basic and acidic residues" evidence="10">
    <location>
        <begin position="927"/>
        <end position="936"/>
    </location>
</feature>
<evidence type="ECO:0000256" key="5">
    <source>
        <dbReference type="ARBA" id="ARBA00022679"/>
    </source>
</evidence>
<evidence type="ECO:0000256" key="4">
    <source>
        <dbReference type="ARBA" id="ARBA00022603"/>
    </source>
</evidence>
<accession>A0ABR5BFF4</accession>
<feature type="region of interest" description="Disordered" evidence="10">
    <location>
        <begin position="656"/>
        <end position="774"/>
    </location>
</feature>
<feature type="region of interest" description="Disordered" evidence="10">
    <location>
        <begin position="189"/>
        <end position="235"/>
    </location>
</feature>
<feature type="compositionally biased region" description="Basic and acidic residues" evidence="10">
    <location>
        <begin position="672"/>
        <end position="685"/>
    </location>
</feature>
<dbReference type="Proteomes" id="UP000053800">
    <property type="component" value="Unassembled WGS sequence"/>
</dbReference>
<keyword evidence="5" id="KW-0808">Transferase</keyword>
<proteinExistence type="predicted"/>
<feature type="compositionally biased region" description="Polar residues" evidence="10">
    <location>
        <begin position="1"/>
        <end position="14"/>
    </location>
</feature>
<keyword evidence="8" id="KW-0539">Nucleus</keyword>
<dbReference type="SUPFAM" id="SSF82199">
    <property type="entry name" value="SET domain"/>
    <property type="match status" value="1"/>
</dbReference>
<feature type="region of interest" description="Disordered" evidence="10">
    <location>
        <begin position="314"/>
        <end position="355"/>
    </location>
</feature>
<protein>
    <submittedName>
        <fullName evidence="11">Histone-lysine N-methyltransferase SUV420H</fullName>
    </submittedName>
</protein>
<evidence type="ECO:0000313" key="11">
    <source>
        <dbReference type="EMBL" id="KIR67747.1"/>
    </source>
</evidence>
<dbReference type="InterPro" id="IPR041938">
    <property type="entry name" value="Hist-Lys_N-MTase_N"/>
</dbReference>
<feature type="region of interest" description="Disordered" evidence="10">
    <location>
        <begin position="543"/>
        <end position="568"/>
    </location>
</feature>
<dbReference type="Gene3D" id="2.170.270.10">
    <property type="entry name" value="SET domain"/>
    <property type="match status" value="1"/>
</dbReference>
<keyword evidence="9" id="KW-0175">Coiled coil</keyword>
<keyword evidence="12" id="KW-1185">Reference proteome</keyword>
<feature type="non-terminal residue" evidence="11">
    <location>
        <position position="972"/>
    </location>
</feature>
<keyword evidence="3" id="KW-0158">Chromosome</keyword>
<feature type="compositionally biased region" description="Basic and acidic residues" evidence="10">
    <location>
        <begin position="320"/>
        <end position="330"/>
    </location>
</feature>
<keyword evidence="4" id="KW-0489">Methyltransferase</keyword>
<feature type="coiled-coil region" evidence="9">
    <location>
        <begin position="589"/>
        <end position="627"/>
    </location>
</feature>
<evidence type="ECO:0000256" key="8">
    <source>
        <dbReference type="ARBA" id="ARBA00023242"/>
    </source>
</evidence>
<feature type="compositionally biased region" description="Basic and acidic residues" evidence="10">
    <location>
        <begin position="220"/>
        <end position="235"/>
    </location>
</feature>
<evidence type="ECO:0000313" key="12">
    <source>
        <dbReference type="Proteomes" id="UP000053800"/>
    </source>
</evidence>
<dbReference type="InterPro" id="IPR039977">
    <property type="entry name" value="Suv4-20/Set9"/>
</dbReference>
<evidence type="ECO:0000256" key="10">
    <source>
        <dbReference type="SAM" id="MobiDB-lite"/>
    </source>
</evidence>
<sequence>MSRSAMSRQPTGDSTPARDLLLPHPAEDLSADDDLLSWVLVDQLGCMPNTKLGVHPQQVKFVGPPFKTDEVLNIVRETVTKGDLHAAMKRLQEFWLFQQHLQSKLTTNQKERFIQHLRRYLLCLQPTSRVEIHLTSRYSFVTGHTELAVFATRPLARGLVVQELQGSVVPLPDEWREEMDIGDDFAVEAAEESDSERDEEEEDVDSGAITSTSGRRGKSKTKEECRRQGQRRSDRTKRRDFSIVWSGLKRCYQLFLGPARFLNHDCNPNVELLRQGNYVTFRWVYIMLEWKPKLMIALVKGILCLTCEKNHRGGFTPKPESSRRTSRDLSLDSTADPVRIRGRSSVSRSRKSISVGPQPLKYEGAVKQEPFSDDEQAVSVGLSTAASLSTEEECETPIDNVSNIPSVASPFGESLASDVDSVLMPPRRERYARKAAQNSKSWLLLKGRGSKTDVDENLAFVGDEEEVPPDFPRCATCAKPLSDQIWYNGRYFDHCQRCVRHALVFQLPWPAHKPQEVQEYPPAYLIPPGYIPPKISTVPLPSLSKNKPAPRVNPIATAPTPPRGGTSMEDRAHRLRKQIEIEEFIVNSLREAAWSVQEAKELAQEAKEEARRKKKEEKMRLDAMRIKGNGVWQRYEYVDEEELKRKQEAVWRVEPGTTRRGTVRKTPQIENSNEKKEKQTGKEVDGTVPAITDEARAKKNEEKRRKRAEEKLKREQKMREEERKKEEKRLKDRERKRRAKEMRKEEKDRLVQTAVSNYTSTSQRDNGYAQPSVDIDEEDNEDLEDEIMVATAPELVAYYSPEMSKATELPSSTIIPARPLARRISKSTSQSPLSSGFKVLTSSAQTTMRTGFCSPSSYHASHSCSRLSTQRLCFIKPKRKRHTGTVKTLKDQTTEAAPAISEQEKSENDCVMSPTLVGSSQMGKENSLLKEDKEKGMSPASHSPKSIISAMEFTKQTAVISQELLSGEYGGY</sequence>
<dbReference type="InterPro" id="IPR046341">
    <property type="entry name" value="SET_dom_sf"/>
</dbReference>
<dbReference type="EMBL" id="KN848892">
    <property type="protein sequence ID" value="KIR67747.1"/>
    <property type="molecule type" value="Genomic_DNA"/>
</dbReference>
<reference evidence="11 12" key="1">
    <citation type="submission" date="2015-01" db="EMBL/GenBank/DDBJ databases">
        <title>The Genome Sequence of Cryptococcus gattii CA1873.</title>
        <authorList>
            <consortium name="The Broad Institute Genomics Platform"/>
            <person name="Cuomo C."/>
            <person name="Litvintseva A."/>
            <person name="Chen Y."/>
            <person name="Heitman J."/>
            <person name="Sun S."/>
            <person name="Springer D."/>
            <person name="Dromer F."/>
            <person name="Young S."/>
            <person name="Zeng Q."/>
            <person name="Gargeya S."/>
            <person name="Abouelleil A."/>
            <person name="Alvarado L."/>
            <person name="Chapman S.B."/>
            <person name="Gainer-Dewar J."/>
            <person name="Goldberg J."/>
            <person name="Griggs A."/>
            <person name="Gujja S."/>
            <person name="Hansen M."/>
            <person name="Howarth C."/>
            <person name="Imamovic A."/>
            <person name="Larimer J."/>
            <person name="Murphy C."/>
            <person name="Naylor J."/>
            <person name="Pearson M."/>
            <person name="Priest M."/>
            <person name="Roberts A."/>
            <person name="Saif S."/>
            <person name="Shea T."/>
            <person name="Sykes S."/>
            <person name="Wortman J."/>
            <person name="Nusbaum C."/>
            <person name="Birren B."/>
        </authorList>
    </citation>
    <scope>NUCLEOTIDE SEQUENCE [LARGE SCALE GENOMIC DNA]</scope>
    <source>
        <strain evidence="11 12">CA1873</strain>
    </source>
</reference>
<comment type="subcellular location">
    <subcellularLocation>
        <location evidence="2">Chromosome</location>
    </subcellularLocation>
    <subcellularLocation>
        <location evidence="1">Nucleus</location>
    </subcellularLocation>
</comment>
<evidence type="ECO:0000256" key="6">
    <source>
        <dbReference type="ARBA" id="ARBA00022691"/>
    </source>
</evidence>
<feature type="compositionally biased region" description="Basic and acidic residues" evidence="10">
    <location>
        <begin position="693"/>
        <end position="733"/>
    </location>
</feature>
<dbReference type="PANTHER" id="PTHR12977">
    <property type="entry name" value="SUPPRESSOR OF VARIEGATION 4-20-RELATED"/>
    <property type="match status" value="1"/>
</dbReference>